<evidence type="ECO:0000256" key="1">
    <source>
        <dbReference type="ARBA" id="ARBA00002486"/>
    </source>
</evidence>
<dbReference type="InterPro" id="IPR036390">
    <property type="entry name" value="WH_DNA-bd_sf"/>
</dbReference>
<proteinExistence type="inferred from homology"/>
<evidence type="ECO:0000256" key="2">
    <source>
        <dbReference type="ARBA" id="ARBA00006479"/>
    </source>
</evidence>
<dbReference type="PANTHER" id="PTHR18964:SF110">
    <property type="entry name" value="TRANSCRIPTIONAL REGULATOR, XYLR-RELATED"/>
    <property type="match status" value="1"/>
</dbReference>
<evidence type="ECO:0000313" key="5">
    <source>
        <dbReference type="Proteomes" id="UP001596378"/>
    </source>
</evidence>
<dbReference type="Gene3D" id="1.10.10.10">
    <property type="entry name" value="Winged helix-like DNA-binding domain superfamily/Winged helix DNA-binding domain"/>
    <property type="match status" value="1"/>
</dbReference>
<keyword evidence="5" id="KW-1185">Reference proteome</keyword>
<dbReference type="InterPro" id="IPR043129">
    <property type="entry name" value="ATPase_NBD"/>
</dbReference>
<organism evidence="4 5">
    <name type="scientific">Cohnella cellulosilytica</name>
    <dbReference type="NCBI Taxonomy" id="986710"/>
    <lineage>
        <taxon>Bacteria</taxon>
        <taxon>Bacillati</taxon>
        <taxon>Bacillota</taxon>
        <taxon>Bacilli</taxon>
        <taxon>Bacillales</taxon>
        <taxon>Paenibacillaceae</taxon>
        <taxon>Cohnella</taxon>
    </lineage>
</organism>
<dbReference type="RefSeq" id="WP_378052223.1">
    <property type="nucleotide sequence ID" value="NZ_JBHMDN010000048.1"/>
</dbReference>
<accession>A0ABW2FJM9</accession>
<comment type="caution">
    <text evidence="4">The sequence shown here is derived from an EMBL/GenBank/DDBJ whole genome shotgun (WGS) entry which is preliminary data.</text>
</comment>
<gene>
    <name evidence="4" type="ORF">ACFQMJ_24630</name>
</gene>
<keyword evidence="3" id="KW-0859">Xylose metabolism</keyword>
<dbReference type="Proteomes" id="UP001596378">
    <property type="component" value="Unassembled WGS sequence"/>
</dbReference>
<keyword evidence="3" id="KW-0119">Carbohydrate metabolism</keyword>
<comment type="function">
    <text evidence="1">Transcriptional repressor of xylose-utilizing enzymes.</text>
</comment>
<dbReference type="InterPro" id="IPR036388">
    <property type="entry name" value="WH-like_DNA-bd_sf"/>
</dbReference>
<evidence type="ECO:0000256" key="3">
    <source>
        <dbReference type="ARBA" id="ARBA00022629"/>
    </source>
</evidence>
<dbReference type="PANTHER" id="PTHR18964">
    <property type="entry name" value="ROK (REPRESSOR, ORF, KINASE) FAMILY"/>
    <property type="match status" value="1"/>
</dbReference>
<reference evidence="5" key="1">
    <citation type="journal article" date="2019" name="Int. J. Syst. Evol. Microbiol.">
        <title>The Global Catalogue of Microorganisms (GCM) 10K type strain sequencing project: providing services to taxonomists for standard genome sequencing and annotation.</title>
        <authorList>
            <consortium name="The Broad Institute Genomics Platform"/>
            <consortium name="The Broad Institute Genome Sequencing Center for Infectious Disease"/>
            <person name="Wu L."/>
            <person name="Ma J."/>
        </authorList>
    </citation>
    <scope>NUCLEOTIDE SEQUENCE [LARGE SCALE GENOMIC DNA]</scope>
    <source>
        <strain evidence="5">KCTC 12907</strain>
    </source>
</reference>
<comment type="similarity">
    <text evidence="2">Belongs to the ROK (NagC/XylR) family.</text>
</comment>
<protein>
    <submittedName>
        <fullName evidence="4">ROK family protein</fullName>
    </submittedName>
</protein>
<dbReference type="SUPFAM" id="SSF46785">
    <property type="entry name" value="Winged helix' DNA-binding domain"/>
    <property type="match status" value="1"/>
</dbReference>
<dbReference type="Gene3D" id="3.30.420.40">
    <property type="match status" value="2"/>
</dbReference>
<sequence>MNEFPETDIKKTNLSNMFQLIYLSEKEHRIKLSKDDISRKLNLSLPTITRNLRELLARNLIIDDTKLSSKGGRKAIAYSLNASARYAIGVEILKQSVTILSVDLLGDTTNRIKLNLLYQNTDAYYVKLAEHMKQFIADSRIEPQRIQGIGIGIQGLISHDGSTVLYGKILNCTGLTIERISQHLDYPCRFFHDADCVAAAEQWKRPDLQDAMILSVGEHLGGALLINGLPYHGINGRSGTIEHTIINPNGRECYCGKKGCVEAYCSLSALEAAFGGEVEELMISMQKGDTKAVQLWNSYLDYLALAINNFHMILNTQIIIGGSILNYLAESHLDRINELVKAHSAFPEEESNISLGSLTKDAVAIGAALSFMKEFVNSI</sequence>
<dbReference type="EMBL" id="JBHTAI010000018">
    <property type="protein sequence ID" value="MFC7151737.1"/>
    <property type="molecule type" value="Genomic_DNA"/>
</dbReference>
<evidence type="ECO:0000313" key="4">
    <source>
        <dbReference type="EMBL" id="MFC7151737.1"/>
    </source>
</evidence>
<dbReference type="InterPro" id="IPR000600">
    <property type="entry name" value="ROK"/>
</dbReference>
<name>A0ABW2FJM9_9BACL</name>
<dbReference type="Pfam" id="PF00480">
    <property type="entry name" value="ROK"/>
    <property type="match status" value="1"/>
</dbReference>
<dbReference type="SUPFAM" id="SSF53067">
    <property type="entry name" value="Actin-like ATPase domain"/>
    <property type="match status" value="2"/>
</dbReference>